<comment type="caution">
    <text evidence="28">The sequence shown here is derived from an EMBL/GenBank/DDBJ whole genome shotgun (WGS) entry which is preliminary data.</text>
</comment>
<comment type="subcellular location">
    <subcellularLocation>
        <location evidence="4">Cell membrane</location>
        <topology evidence="4">Multi-pass membrane protein</topology>
    </subcellularLocation>
</comment>
<evidence type="ECO:0000256" key="22">
    <source>
        <dbReference type="ARBA" id="ARBA00035305"/>
    </source>
</evidence>
<dbReference type="InterPro" id="IPR003660">
    <property type="entry name" value="HAMP_dom"/>
</dbReference>
<evidence type="ECO:0000256" key="2">
    <source>
        <dbReference type="ARBA" id="ARBA00001936"/>
    </source>
</evidence>
<dbReference type="Gene3D" id="6.10.340.10">
    <property type="match status" value="1"/>
</dbReference>
<feature type="transmembrane region" description="Helical" evidence="25">
    <location>
        <begin position="27"/>
        <end position="50"/>
    </location>
</feature>
<dbReference type="RefSeq" id="WP_109276620.1">
    <property type="nucleotide sequence ID" value="NZ_QFKX01000006.1"/>
</dbReference>
<dbReference type="EMBL" id="QFKX01000006">
    <property type="protein sequence ID" value="PWH05158.1"/>
    <property type="molecule type" value="Genomic_DNA"/>
</dbReference>
<dbReference type="InterPro" id="IPR003594">
    <property type="entry name" value="HATPase_dom"/>
</dbReference>
<feature type="domain" description="Histidine kinase" evidence="26">
    <location>
        <begin position="294"/>
        <end position="511"/>
    </location>
</feature>
<evidence type="ECO:0000256" key="25">
    <source>
        <dbReference type="SAM" id="Phobius"/>
    </source>
</evidence>
<evidence type="ECO:0000256" key="21">
    <source>
        <dbReference type="ARBA" id="ARBA00023211"/>
    </source>
</evidence>
<evidence type="ECO:0000256" key="16">
    <source>
        <dbReference type="ARBA" id="ARBA00022989"/>
    </source>
</evidence>
<keyword evidence="11 28" id="KW-0418">Kinase</keyword>
<evidence type="ECO:0000256" key="11">
    <source>
        <dbReference type="ARBA" id="ARBA00022777"/>
    </source>
</evidence>
<evidence type="ECO:0000259" key="27">
    <source>
        <dbReference type="PROSITE" id="PS50885"/>
    </source>
</evidence>
<evidence type="ECO:0000256" key="3">
    <source>
        <dbReference type="ARBA" id="ARBA00001946"/>
    </source>
</evidence>
<evidence type="ECO:0000256" key="18">
    <source>
        <dbReference type="ARBA" id="ARBA00023016"/>
    </source>
</evidence>
<dbReference type="InterPro" id="IPR004358">
    <property type="entry name" value="Sig_transdc_His_kin-like_C"/>
</dbReference>
<evidence type="ECO:0000256" key="9">
    <source>
        <dbReference type="ARBA" id="ARBA00022692"/>
    </source>
</evidence>
<dbReference type="InterPro" id="IPR047669">
    <property type="entry name" value="MtrAB_MtrB"/>
</dbReference>
<dbReference type="Pfam" id="PF00512">
    <property type="entry name" value="HisKA"/>
    <property type="match status" value="1"/>
</dbReference>
<dbReference type="SUPFAM" id="SSF47384">
    <property type="entry name" value="Homodimeric domain of signal transducing histidine kinase"/>
    <property type="match status" value="1"/>
</dbReference>
<dbReference type="OrthoDB" id="9786919at2"/>
<evidence type="ECO:0000259" key="26">
    <source>
        <dbReference type="PROSITE" id="PS50109"/>
    </source>
</evidence>
<dbReference type="PANTHER" id="PTHR44936">
    <property type="entry name" value="SENSOR PROTEIN CREC"/>
    <property type="match status" value="1"/>
</dbReference>
<keyword evidence="17" id="KW-0902">Two-component regulatory system</keyword>
<comment type="catalytic activity">
    <reaction evidence="1">
        <text>ATP + protein L-histidine = ADP + protein N-phospho-L-histidine.</text>
        <dbReference type="EC" id="2.7.13.3"/>
    </reaction>
</comment>
<keyword evidence="9 25" id="KW-0812">Transmembrane</keyword>
<evidence type="ECO:0000256" key="7">
    <source>
        <dbReference type="ARBA" id="ARBA00022553"/>
    </source>
</evidence>
<evidence type="ECO:0000256" key="6">
    <source>
        <dbReference type="ARBA" id="ARBA00022475"/>
    </source>
</evidence>
<evidence type="ECO:0000256" key="4">
    <source>
        <dbReference type="ARBA" id="ARBA00004651"/>
    </source>
</evidence>
<dbReference type="FunFam" id="3.30.565.10:FF:000013">
    <property type="entry name" value="Two-component sensor histidine kinase"/>
    <property type="match status" value="1"/>
</dbReference>
<dbReference type="InterPro" id="IPR050980">
    <property type="entry name" value="2C_sensor_his_kinase"/>
</dbReference>
<dbReference type="GO" id="GO:0004721">
    <property type="term" value="F:phosphoprotein phosphatase activity"/>
    <property type="evidence" value="ECO:0007669"/>
    <property type="project" value="UniProtKB-KW"/>
</dbReference>
<accession>A0A2U2RH30</accession>
<sequence>MSRASGLLGAVRRTDPRHLIDPRRWTLAVRVVVLTIVLSAIAVFTVGTYLSSVISDGLYEQRRAQVLDESTTIRLNLSETLNGTAGATSTQAQDAAAGFVQGLRSTDSGTRRDAALVPVDTTSSTSTIASDRAVLDLVDSDLRSEVASSSDSLVWRSVGRPDASGTVEPQLLVGTRVVVPSSGTYDLFLLYSLSQEQQTLVLVQRAMLGGGAVMLALVVGIAIVVARLVTSPLQRAASAAEKIAAGDLGSRVETSGSDEIAKVGRSFNAMATNLEQKIEDLTELSRVQQRFVSDVSHELRTPLTTIRMATAVLEDHREQFDPDLARTTTLLSAQVRRFETLLADLLEISRFDAGAAVLEARPMDLGDLVMRAAEDARPLAGSRGSLLDVVLSSRSTEAVMDPRRIERVLRNLLTNAIEHGAGRPVVVRTGADDDAVAVVVQDFGVGLSPDDAEQVFARFWRADPSRARTLGGTGLGLAISLEDAHLHDGWLQAWGRKGQGAVFRLTLPRRPGTQLVRSPLALERSFTGPERGQASVGTVTVEEPVRADALPLLSSTSAQEADDA</sequence>
<evidence type="ECO:0000256" key="13">
    <source>
        <dbReference type="ARBA" id="ARBA00022840"/>
    </source>
</evidence>
<dbReference type="CDD" id="cd06225">
    <property type="entry name" value="HAMP"/>
    <property type="match status" value="1"/>
</dbReference>
<gene>
    <name evidence="28" type="ORF">DEO23_13830</name>
</gene>
<dbReference type="AlphaFoldDB" id="A0A2U2RH30"/>
<evidence type="ECO:0000256" key="24">
    <source>
        <dbReference type="ARBA" id="ARBA00041776"/>
    </source>
</evidence>
<dbReference type="PROSITE" id="PS50885">
    <property type="entry name" value="HAMP"/>
    <property type="match status" value="1"/>
</dbReference>
<dbReference type="CDD" id="cd00082">
    <property type="entry name" value="HisKA"/>
    <property type="match status" value="1"/>
</dbReference>
<evidence type="ECO:0000256" key="10">
    <source>
        <dbReference type="ARBA" id="ARBA00022741"/>
    </source>
</evidence>
<dbReference type="PRINTS" id="PR00344">
    <property type="entry name" value="BCTRLSENSOR"/>
</dbReference>
<keyword evidence="8" id="KW-0808">Transferase</keyword>
<dbReference type="GO" id="GO:0005886">
    <property type="term" value="C:plasma membrane"/>
    <property type="evidence" value="ECO:0007669"/>
    <property type="project" value="UniProtKB-SubCell"/>
</dbReference>
<evidence type="ECO:0000313" key="29">
    <source>
        <dbReference type="Proteomes" id="UP000245590"/>
    </source>
</evidence>
<name>A0A2U2RH30_9MICO</name>
<evidence type="ECO:0000256" key="1">
    <source>
        <dbReference type="ARBA" id="ARBA00000085"/>
    </source>
</evidence>
<keyword evidence="13" id="KW-0067">ATP-binding</keyword>
<evidence type="ECO:0000313" key="28">
    <source>
        <dbReference type="EMBL" id="PWH05158.1"/>
    </source>
</evidence>
<dbReference type="InterPro" id="IPR036890">
    <property type="entry name" value="HATPase_C_sf"/>
</dbReference>
<evidence type="ECO:0000256" key="14">
    <source>
        <dbReference type="ARBA" id="ARBA00022842"/>
    </source>
</evidence>
<evidence type="ECO:0000256" key="12">
    <source>
        <dbReference type="ARBA" id="ARBA00022801"/>
    </source>
</evidence>
<feature type="domain" description="HAMP" evidence="27">
    <location>
        <begin position="227"/>
        <end position="279"/>
    </location>
</feature>
<evidence type="ECO:0000256" key="23">
    <source>
        <dbReference type="ARBA" id="ARBA00040454"/>
    </source>
</evidence>
<keyword evidence="12" id="KW-0378">Hydrolase</keyword>
<keyword evidence="16 25" id="KW-1133">Transmembrane helix</keyword>
<evidence type="ECO:0000256" key="8">
    <source>
        <dbReference type="ARBA" id="ARBA00022679"/>
    </source>
</evidence>
<keyword evidence="14" id="KW-0460">Magnesium</keyword>
<keyword evidence="29" id="KW-1185">Reference proteome</keyword>
<protein>
    <recommendedName>
        <fullName evidence="22">Sensor histidine kinase MtrB</fullName>
        <ecNumber evidence="5">2.7.13.3</ecNumber>
    </recommendedName>
    <alternativeName>
        <fullName evidence="24">Mycobacterial persistence regulator B</fullName>
    </alternativeName>
    <alternativeName>
        <fullName evidence="23">Signal transduction histidine-protein kinase/phosphatase MprB</fullName>
    </alternativeName>
</protein>
<dbReference type="SMART" id="SM00388">
    <property type="entry name" value="HisKA"/>
    <property type="match status" value="1"/>
</dbReference>
<reference evidence="28 29" key="1">
    <citation type="submission" date="2018-05" db="EMBL/GenBank/DDBJ databases">
        <title>Brachybacterium sp. M1HQ-2T, whole genome shotgun sequence.</title>
        <authorList>
            <person name="Tuo L."/>
        </authorList>
    </citation>
    <scope>NUCLEOTIDE SEQUENCE [LARGE SCALE GENOMIC DNA]</scope>
    <source>
        <strain evidence="28 29">M1HQ-2</strain>
    </source>
</reference>
<evidence type="ECO:0000256" key="20">
    <source>
        <dbReference type="ARBA" id="ARBA00023136"/>
    </source>
</evidence>
<dbReference type="SMART" id="SM00387">
    <property type="entry name" value="HATPase_c"/>
    <property type="match status" value="1"/>
</dbReference>
<keyword evidence="20 25" id="KW-0472">Membrane</keyword>
<evidence type="ECO:0000256" key="15">
    <source>
        <dbReference type="ARBA" id="ARBA00022912"/>
    </source>
</evidence>
<proteinExistence type="predicted"/>
<comment type="cofactor">
    <cofactor evidence="3">
        <name>Mg(2+)</name>
        <dbReference type="ChEBI" id="CHEBI:18420"/>
    </cofactor>
</comment>
<keyword evidence="7" id="KW-0597">Phosphoprotein</keyword>
<dbReference type="Pfam" id="PF00672">
    <property type="entry name" value="HAMP"/>
    <property type="match status" value="1"/>
</dbReference>
<evidence type="ECO:0000256" key="19">
    <source>
        <dbReference type="ARBA" id="ARBA00023026"/>
    </source>
</evidence>
<dbReference type="GO" id="GO:0005524">
    <property type="term" value="F:ATP binding"/>
    <property type="evidence" value="ECO:0007669"/>
    <property type="project" value="UniProtKB-KW"/>
</dbReference>
<dbReference type="SUPFAM" id="SSF55874">
    <property type="entry name" value="ATPase domain of HSP90 chaperone/DNA topoisomerase II/histidine kinase"/>
    <property type="match status" value="1"/>
</dbReference>
<comment type="cofactor">
    <cofactor evidence="2">
        <name>Mn(2+)</name>
        <dbReference type="ChEBI" id="CHEBI:29035"/>
    </cofactor>
</comment>
<dbReference type="NCBIfam" id="NF040691">
    <property type="entry name" value="MtrAB_MtrB"/>
    <property type="match status" value="1"/>
</dbReference>
<keyword evidence="19" id="KW-0843">Virulence</keyword>
<keyword evidence="15" id="KW-0904">Protein phosphatase</keyword>
<dbReference type="EC" id="2.7.13.3" evidence="5"/>
<dbReference type="FunFam" id="1.10.287.130:FF:000010">
    <property type="entry name" value="Two-component sensor histidine kinase"/>
    <property type="match status" value="1"/>
</dbReference>
<keyword evidence="21" id="KW-0464">Manganese</keyword>
<keyword evidence="6" id="KW-1003">Cell membrane</keyword>
<keyword evidence="10" id="KW-0547">Nucleotide-binding</keyword>
<dbReference type="InterPro" id="IPR005467">
    <property type="entry name" value="His_kinase_dom"/>
</dbReference>
<keyword evidence="18" id="KW-0346">Stress response</keyword>
<dbReference type="SUPFAM" id="SSF158472">
    <property type="entry name" value="HAMP domain-like"/>
    <property type="match status" value="1"/>
</dbReference>
<evidence type="ECO:0000256" key="17">
    <source>
        <dbReference type="ARBA" id="ARBA00023012"/>
    </source>
</evidence>
<dbReference type="SMART" id="SM00304">
    <property type="entry name" value="HAMP"/>
    <property type="match status" value="1"/>
</dbReference>
<dbReference type="Gene3D" id="1.10.287.130">
    <property type="match status" value="1"/>
</dbReference>
<dbReference type="Pfam" id="PF02518">
    <property type="entry name" value="HATPase_c"/>
    <property type="match status" value="1"/>
</dbReference>
<dbReference type="Proteomes" id="UP000245590">
    <property type="component" value="Unassembled WGS sequence"/>
</dbReference>
<evidence type="ECO:0000256" key="5">
    <source>
        <dbReference type="ARBA" id="ARBA00012438"/>
    </source>
</evidence>
<dbReference type="InterPro" id="IPR003661">
    <property type="entry name" value="HisK_dim/P_dom"/>
</dbReference>
<dbReference type="PANTHER" id="PTHR44936:SF9">
    <property type="entry name" value="SENSOR PROTEIN CREC"/>
    <property type="match status" value="1"/>
</dbReference>
<dbReference type="GO" id="GO:0000155">
    <property type="term" value="F:phosphorelay sensor kinase activity"/>
    <property type="evidence" value="ECO:0007669"/>
    <property type="project" value="InterPro"/>
</dbReference>
<dbReference type="Gene3D" id="3.30.565.10">
    <property type="entry name" value="Histidine kinase-like ATPase, C-terminal domain"/>
    <property type="match status" value="1"/>
</dbReference>
<dbReference type="InterPro" id="IPR036097">
    <property type="entry name" value="HisK_dim/P_sf"/>
</dbReference>
<organism evidence="28 29">
    <name type="scientific">Brachybacterium endophyticum</name>
    <dbReference type="NCBI Taxonomy" id="2182385"/>
    <lineage>
        <taxon>Bacteria</taxon>
        <taxon>Bacillati</taxon>
        <taxon>Actinomycetota</taxon>
        <taxon>Actinomycetes</taxon>
        <taxon>Micrococcales</taxon>
        <taxon>Dermabacteraceae</taxon>
        <taxon>Brachybacterium</taxon>
    </lineage>
</organism>
<feature type="transmembrane region" description="Helical" evidence="25">
    <location>
        <begin position="206"/>
        <end position="229"/>
    </location>
</feature>
<dbReference type="PROSITE" id="PS50109">
    <property type="entry name" value="HIS_KIN"/>
    <property type="match status" value="1"/>
</dbReference>